<reference evidence="1" key="1">
    <citation type="journal article" date="2014" name="Front. Microbiol.">
        <title>High frequency of phylogenetically diverse reductive dehalogenase-homologous genes in deep subseafloor sedimentary metagenomes.</title>
        <authorList>
            <person name="Kawai M."/>
            <person name="Futagami T."/>
            <person name="Toyoda A."/>
            <person name="Takaki Y."/>
            <person name="Nishi S."/>
            <person name="Hori S."/>
            <person name="Arai W."/>
            <person name="Tsubouchi T."/>
            <person name="Morono Y."/>
            <person name="Uchiyama I."/>
            <person name="Ito T."/>
            <person name="Fujiyama A."/>
            <person name="Inagaki F."/>
            <person name="Takami H."/>
        </authorList>
    </citation>
    <scope>NUCLEOTIDE SEQUENCE</scope>
    <source>
        <strain evidence="1">Expedition CK06-06</strain>
    </source>
</reference>
<gene>
    <name evidence="1" type="ORF">S01H1_77501</name>
</gene>
<dbReference type="EMBL" id="BARS01052093">
    <property type="protein sequence ID" value="GAG51355.1"/>
    <property type="molecule type" value="Genomic_DNA"/>
</dbReference>
<dbReference type="AlphaFoldDB" id="X0Y6G5"/>
<accession>X0Y6G5</accession>
<organism evidence="1">
    <name type="scientific">marine sediment metagenome</name>
    <dbReference type="NCBI Taxonomy" id="412755"/>
    <lineage>
        <taxon>unclassified sequences</taxon>
        <taxon>metagenomes</taxon>
        <taxon>ecological metagenomes</taxon>
    </lineage>
</organism>
<sequence>TFLEGLQRAYQVAGGKPKSVEQNKAGDGSTMDTKTFIAEATGA</sequence>
<proteinExistence type="predicted"/>
<name>X0Y6G5_9ZZZZ</name>
<feature type="non-terminal residue" evidence="1">
    <location>
        <position position="1"/>
    </location>
</feature>
<protein>
    <submittedName>
        <fullName evidence="1">Uncharacterized protein</fullName>
    </submittedName>
</protein>
<evidence type="ECO:0000313" key="1">
    <source>
        <dbReference type="EMBL" id="GAG51355.1"/>
    </source>
</evidence>
<comment type="caution">
    <text evidence="1">The sequence shown here is derived from an EMBL/GenBank/DDBJ whole genome shotgun (WGS) entry which is preliminary data.</text>
</comment>